<dbReference type="Gene3D" id="3.90.1150.30">
    <property type="match status" value="1"/>
</dbReference>
<dbReference type="PANTHER" id="PTHR35145">
    <property type="entry name" value="CYTOPLASMIC PROTEIN-RELATED"/>
    <property type="match status" value="1"/>
</dbReference>
<dbReference type="InterPro" id="IPR007351">
    <property type="entry name" value="YjbR"/>
</dbReference>
<dbReference type="SUPFAM" id="SSF142906">
    <property type="entry name" value="YjbR-like"/>
    <property type="match status" value="1"/>
</dbReference>
<dbReference type="Pfam" id="PF04237">
    <property type="entry name" value="YjbR"/>
    <property type="match status" value="1"/>
</dbReference>
<keyword evidence="2" id="KW-1185">Reference proteome</keyword>
<dbReference type="InterPro" id="IPR038056">
    <property type="entry name" value="YjbR-like_sf"/>
</dbReference>
<dbReference type="GO" id="GO:0003677">
    <property type="term" value="F:DNA binding"/>
    <property type="evidence" value="ECO:0007669"/>
    <property type="project" value="UniProtKB-KW"/>
</dbReference>
<proteinExistence type="predicted"/>
<dbReference type="OrthoDB" id="3194910at2"/>
<gene>
    <name evidence="1" type="ORF">FB461_0611</name>
</gene>
<comment type="caution">
    <text evidence="1">The sequence shown here is derived from an EMBL/GenBank/DDBJ whole genome shotgun (WGS) entry which is preliminary data.</text>
</comment>
<reference evidence="1 2" key="1">
    <citation type="submission" date="2019-06" db="EMBL/GenBank/DDBJ databases">
        <title>Sequencing the genomes of 1000 actinobacteria strains.</title>
        <authorList>
            <person name="Klenk H.-P."/>
        </authorList>
    </citation>
    <scope>NUCLEOTIDE SEQUENCE [LARGE SCALE GENOMIC DNA]</scope>
    <source>
        <strain evidence="1 2">DSM 4813</strain>
    </source>
</reference>
<evidence type="ECO:0000313" key="2">
    <source>
        <dbReference type="Proteomes" id="UP000315389"/>
    </source>
</evidence>
<dbReference type="EMBL" id="VFOS01000001">
    <property type="protein sequence ID" value="TQL64120.1"/>
    <property type="molecule type" value="Genomic_DNA"/>
</dbReference>
<organism evidence="1 2">
    <name type="scientific">Rarobacter faecitabidus</name>
    <dbReference type="NCBI Taxonomy" id="13243"/>
    <lineage>
        <taxon>Bacteria</taxon>
        <taxon>Bacillati</taxon>
        <taxon>Actinomycetota</taxon>
        <taxon>Actinomycetes</taxon>
        <taxon>Micrococcales</taxon>
        <taxon>Rarobacteraceae</taxon>
        <taxon>Rarobacter</taxon>
    </lineage>
</organism>
<sequence>MNGRELHELAEARAQELPGATLSNPFGPGSDVYKVRGKMFALLTATGGVPIVNLKITPEDGAALREQHSDIRPAWHMNKKHWISVHPGGSVDAELLADLVTESYLLVVEKLPRAHRPVDPAAFGRVER</sequence>
<evidence type="ECO:0000313" key="1">
    <source>
        <dbReference type="EMBL" id="TQL64120.1"/>
    </source>
</evidence>
<dbReference type="InterPro" id="IPR058532">
    <property type="entry name" value="YjbR/MT2646/Rv2570-like"/>
</dbReference>
<dbReference type="Proteomes" id="UP000315389">
    <property type="component" value="Unassembled WGS sequence"/>
</dbReference>
<protein>
    <submittedName>
        <fullName evidence="1">Putative DNA-binding protein (MmcQ/YjbR family)</fullName>
    </submittedName>
</protein>
<dbReference type="PANTHER" id="PTHR35145:SF1">
    <property type="entry name" value="CYTOPLASMIC PROTEIN"/>
    <property type="match status" value="1"/>
</dbReference>
<name>A0A542ZVB2_RARFA</name>
<dbReference type="AlphaFoldDB" id="A0A542ZVB2"/>
<keyword evidence="1" id="KW-0238">DNA-binding</keyword>
<accession>A0A542ZVB2</accession>
<dbReference type="RefSeq" id="WP_142118832.1">
    <property type="nucleotide sequence ID" value="NZ_BAAASV010000003.1"/>
</dbReference>